<feature type="region of interest" description="Disordered" evidence="1">
    <location>
        <begin position="204"/>
        <end position="225"/>
    </location>
</feature>
<evidence type="ECO:0000313" key="3">
    <source>
        <dbReference type="EMBL" id="KAH3746716.1"/>
    </source>
</evidence>
<organism evidence="3 4">
    <name type="scientific">Dreissena polymorpha</name>
    <name type="common">Zebra mussel</name>
    <name type="synonym">Mytilus polymorpha</name>
    <dbReference type="NCBI Taxonomy" id="45954"/>
    <lineage>
        <taxon>Eukaryota</taxon>
        <taxon>Metazoa</taxon>
        <taxon>Spiralia</taxon>
        <taxon>Lophotrochozoa</taxon>
        <taxon>Mollusca</taxon>
        <taxon>Bivalvia</taxon>
        <taxon>Autobranchia</taxon>
        <taxon>Heteroconchia</taxon>
        <taxon>Euheterodonta</taxon>
        <taxon>Imparidentia</taxon>
        <taxon>Neoheterodontei</taxon>
        <taxon>Myida</taxon>
        <taxon>Dreissenoidea</taxon>
        <taxon>Dreissenidae</taxon>
        <taxon>Dreissena</taxon>
    </lineage>
</organism>
<evidence type="ECO:0000256" key="2">
    <source>
        <dbReference type="SAM" id="Phobius"/>
    </source>
</evidence>
<dbReference type="EMBL" id="JAIWYP010000010">
    <property type="protein sequence ID" value="KAH3746716.1"/>
    <property type="molecule type" value="Genomic_DNA"/>
</dbReference>
<keyword evidence="2" id="KW-0472">Membrane</keyword>
<feature type="compositionally biased region" description="Gly residues" evidence="1">
    <location>
        <begin position="204"/>
        <end position="213"/>
    </location>
</feature>
<name>A0A9D4DD32_DREPO</name>
<keyword evidence="2" id="KW-1133">Transmembrane helix</keyword>
<keyword evidence="2" id="KW-0812">Transmembrane</keyword>
<evidence type="ECO:0000313" key="4">
    <source>
        <dbReference type="Proteomes" id="UP000828390"/>
    </source>
</evidence>
<proteinExistence type="predicted"/>
<evidence type="ECO:0000256" key="1">
    <source>
        <dbReference type="SAM" id="MobiDB-lite"/>
    </source>
</evidence>
<dbReference type="AlphaFoldDB" id="A0A9D4DD32"/>
<reference evidence="3" key="2">
    <citation type="submission" date="2020-11" db="EMBL/GenBank/DDBJ databases">
        <authorList>
            <person name="McCartney M.A."/>
            <person name="Auch B."/>
            <person name="Kono T."/>
            <person name="Mallez S."/>
            <person name="Becker A."/>
            <person name="Gohl D.M."/>
            <person name="Silverstein K.A.T."/>
            <person name="Koren S."/>
            <person name="Bechman K.B."/>
            <person name="Herman A."/>
            <person name="Abrahante J.E."/>
            <person name="Garbe J."/>
        </authorList>
    </citation>
    <scope>NUCLEOTIDE SEQUENCE</scope>
    <source>
        <strain evidence="3">Duluth1</strain>
        <tissue evidence="3">Whole animal</tissue>
    </source>
</reference>
<accession>A0A9D4DD32</accession>
<feature type="transmembrane region" description="Helical" evidence="2">
    <location>
        <begin position="62"/>
        <end position="87"/>
    </location>
</feature>
<protein>
    <submittedName>
        <fullName evidence="3">Uncharacterized protein</fullName>
    </submittedName>
</protein>
<reference evidence="3" key="1">
    <citation type="journal article" date="2019" name="bioRxiv">
        <title>The Genome of the Zebra Mussel, Dreissena polymorpha: A Resource for Invasive Species Research.</title>
        <authorList>
            <person name="McCartney M.A."/>
            <person name="Auch B."/>
            <person name="Kono T."/>
            <person name="Mallez S."/>
            <person name="Zhang Y."/>
            <person name="Obille A."/>
            <person name="Becker A."/>
            <person name="Abrahante J.E."/>
            <person name="Garbe J."/>
            <person name="Badalamenti J.P."/>
            <person name="Herman A."/>
            <person name="Mangelson H."/>
            <person name="Liachko I."/>
            <person name="Sullivan S."/>
            <person name="Sone E.D."/>
            <person name="Koren S."/>
            <person name="Silverstein K.A.T."/>
            <person name="Beckman K.B."/>
            <person name="Gohl D.M."/>
        </authorList>
    </citation>
    <scope>NUCLEOTIDE SEQUENCE</scope>
    <source>
        <strain evidence="3">Duluth1</strain>
        <tissue evidence="3">Whole animal</tissue>
    </source>
</reference>
<keyword evidence="4" id="KW-1185">Reference proteome</keyword>
<comment type="caution">
    <text evidence="3">The sequence shown here is derived from an EMBL/GenBank/DDBJ whole genome shotgun (WGS) entry which is preliminary data.</text>
</comment>
<sequence>MSNFYVSPEKLFGKNPAEWVLQPGCECSAAGVGFVHEVQKGPEVYAASAGAIPGLTPEETAILAGVLTGLATFLFLLIPILCCLCPLSGCCGAGKKKAAAAAASQRQSNMMRSEHEFWNGNSLGKGEKMDYENLYGVDMKLPRPWVDNSMNGSHFDKQDGEWEGIDVSRDEIDAGLRGGNGRMGGEELAEQSGIVTYASGEAMAGGSGSGGGAAYTSMDRGRSGGDEVITEYTTTRRVDMTIGGMSQEEAEGYYAQNFGGGQSHCRTFEDDLFGTTRRSGRIIHPRCNNDMSKDNFMKIYYQYRDGLNRNGN</sequence>
<dbReference type="Proteomes" id="UP000828390">
    <property type="component" value="Unassembled WGS sequence"/>
</dbReference>
<gene>
    <name evidence="3" type="ORF">DPMN_181128</name>
</gene>